<evidence type="ECO:0000313" key="2">
    <source>
        <dbReference type="Proteomes" id="UP000037507"/>
    </source>
</evidence>
<dbReference type="Proteomes" id="UP000037507">
    <property type="component" value="Unassembled WGS sequence"/>
</dbReference>
<dbReference type="RefSeq" id="WP_053173863.1">
    <property type="nucleotide sequence ID" value="NZ_LFYT02000044.1"/>
</dbReference>
<accession>A0A2T7U8N5</accession>
<name>A0A2T7U8N5_9BURK</name>
<sequence>MLRTRVYIDGYNFYYGCLKGTSHKWLDLVKLFKSKVLPSITAQSNGVQLGLDLENLSIKYFTAEILEKVAQDPDSRTSQRSYLGALAKHSQGSLEIIKGNYALNEAHAKRVDPQNPERWPRDCQKVTIWKVEEKKSDVSLALHAFKDAILGEIDHAVIVTNDTDIQPALEMINTLTPVKIGLVVPTRHHQRIPNQELNDQALWVRSHITEDELASSELPRVIPARRPYTKPISWYPRPDLIAQALQISNDNGMKSSDVYKWLQQPNAYWGNALPLDMLSNEKEGQKVLDFMTHWHTSRSTSSDPSTS</sequence>
<dbReference type="Gene3D" id="3.40.50.1010">
    <property type="entry name" value="5'-nuclease"/>
    <property type="match status" value="1"/>
</dbReference>
<protein>
    <submittedName>
        <fullName evidence="1">Uncharacterized protein</fullName>
    </submittedName>
</protein>
<organism evidence="1 2">
    <name type="scientific">Limnohabitans planktonicus II-D5</name>
    <dbReference type="NCBI Taxonomy" id="1293045"/>
    <lineage>
        <taxon>Bacteria</taxon>
        <taxon>Pseudomonadati</taxon>
        <taxon>Pseudomonadota</taxon>
        <taxon>Betaproteobacteria</taxon>
        <taxon>Burkholderiales</taxon>
        <taxon>Comamonadaceae</taxon>
        <taxon>Limnohabitans</taxon>
    </lineage>
</organism>
<dbReference type="EMBL" id="LFYT02000044">
    <property type="protein sequence ID" value="PVE41040.1"/>
    <property type="molecule type" value="Genomic_DNA"/>
</dbReference>
<proteinExistence type="predicted"/>
<evidence type="ECO:0000313" key="1">
    <source>
        <dbReference type="EMBL" id="PVE41040.1"/>
    </source>
</evidence>
<keyword evidence="2" id="KW-1185">Reference proteome</keyword>
<dbReference type="OrthoDB" id="428683at2"/>
<gene>
    <name evidence="1" type="ORF">H663_019330</name>
</gene>
<reference evidence="1" key="1">
    <citation type="submission" date="2017-04" db="EMBL/GenBank/DDBJ databases">
        <title>Unexpected and diverse lifestyles within the genus Limnohabitans.</title>
        <authorList>
            <person name="Kasalicky V."/>
            <person name="Mehrshad M."/>
            <person name="Andrei S.-A."/>
            <person name="Salcher M."/>
            <person name="Kratochvilova H."/>
            <person name="Simek K."/>
            <person name="Ghai R."/>
        </authorList>
    </citation>
    <scope>NUCLEOTIDE SEQUENCE [LARGE SCALE GENOMIC DNA]</scope>
    <source>
        <strain evidence="1">II-D5</strain>
    </source>
</reference>
<comment type="caution">
    <text evidence="1">The sequence shown here is derived from an EMBL/GenBank/DDBJ whole genome shotgun (WGS) entry which is preliminary data.</text>
</comment>
<dbReference type="AlphaFoldDB" id="A0A2T7U8N5"/>
<dbReference type="CDD" id="cd18722">
    <property type="entry name" value="PIN_NicB-like"/>
    <property type="match status" value="1"/>
</dbReference>
<dbReference type="STRING" id="1293045.H663_13185"/>